<evidence type="ECO:0000313" key="2">
    <source>
        <dbReference type="Proteomes" id="UP001652461"/>
    </source>
</evidence>
<name>A0ABT2RY68_9FIRM</name>
<dbReference type="Pfam" id="PF04883">
    <property type="entry name" value="HK97-gp10_like"/>
    <property type="match status" value="1"/>
</dbReference>
<keyword evidence="2" id="KW-1185">Reference proteome</keyword>
<evidence type="ECO:0000313" key="1">
    <source>
        <dbReference type="EMBL" id="MCU6697275.1"/>
    </source>
</evidence>
<organism evidence="1 2">
    <name type="scientific">Laedolimicola ammoniilytica</name>
    <dbReference type="NCBI Taxonomy" id="2981771"/>
    <lineage>
        <taxon>Bacteria</taxon>
        <taxon>Bacillati</taxon>
        <taxon>Bacillota</taxon>
        <taxon>Clostridia</taxon>
        <taxon>Lachnospirales</taxon>
        <taxon>Lachnospiraceae</taxon>
        <taxon>Laedolimicola</taxon>
    </lineage>
</organism>
<sequence>MKVKADQLADAVMDELLAYSQEVTDELKEAVTEVTEQCLADIKQKAPVRKGKKSGAYKRGWKAKKAFESKEDIRFVIHNPKEYRLAHLLEFGHAKVNGGRVPGFAHILPAEQKAAVALENKAKVAVKK</sequence>
<protein>
    <submittedName>
        <fullName evidence="1">HK97 gp10 family phage protein</fullName>
    </submittedName>
</protein>
<dbReference type="RefSeq" id="WP_158363728.1">
    <property type="nucleotide sequence ID" value="NZ_JAOQKC010000012.1"/>
</dbReference>
<accession>A0ABT2RY68</accession>
<comment type="caution">
    <text evidence="1">The sequence shown here is derived from an EMBL/GenBank/DDBJ whole genome shotgun (WGS) entry which is preliminary data.</text>
</comment>
<reference evidence="1 2" key="1">
    <citation type="journal article" date="2021" name="ISME Commun">
        <title>Automated analysis of genomic sequences facilitates high-throughput and comprehensive description of bacteria.</title>
        <authorList>
            <person name="Hitch T.C.A."/>
        </authorList>
    </citation>
    <scope>NUCLEOTIDE SEQUENCE [LARGE SCALE GENOMIC DNA]</scope>
    <source>
        <strain evidence="1 2">Sanger_04</strain>
    </source>
</reference>
<dbReference type="EMBL" id="JAOQKC010000012">
    <property type="protein sequence ID" value="MCU6697275.1"/>
    <property type="molecule type" value="Genomic_DNA"/>
</dbReference>
<dbReference type="InterPro" id="IPR010064">
    <property type="entry name" value="HK97-gp10_tail"/>
</dbReference>
<gene>
    <name evidence="1" type="ORF">OCV63_10240</name>
</gene>
<dbReference type="Proteomes" id="UP001652461">
    <property type="component" value="Unassembled WGS sequence"/>
</dbReference>
<proteinExistence type="predicted"/>